<dbReference type="RefSeq" id="WP_011588461.1">
    <property type="nucleotide sequence ID" value="NC_008260.1"/>
</dbReference>
<dbReference type="HOGENOM" id="CLU_2986293_0_0_6"/>
<dbReference type="Proteomes" id="UP000008871">
    <property type="component" value="Chromosome"/>
</dbReference>
<proteinExistence type="predicted"/>
<keyword evidence="2" id="KW-1185">Reference proteome</keyword>
<organism evidence="1 2">
    <name type="scientific">Alcanivorax borkumensis (strain ATCC 700651 / DSM 11573 / NCIMB 13689 / SK2)</name>
    <dbReference type="NCBI Taxonomy" id="393595"/>
    <lineage>
        <taxon>Bacteria</taxon>
        <taxon>Pseudomonadati</taxon>
        <taxon>Pseudomonadota</taxon>
        <taxon>Gammaproteobacteria</taxon>
        <taxon>Oceanospirillales</taxon>
        <taxon>Alcanivoracaceae</taxon>
        <taxon>Alcanivorax</taxon>
    </lineage>
</organism>
<evidence type="ECO:0000313" key="2">
    <source>
        <dbReference type="Proteomes" id="UP000008871"/>
    </source>
</evidence>
<evidence type="ECO:0000313" key="1">
    <source>
        <dbReference type="EMBL" id="CAL16626.1"/>
    </source>
</evidence>
<dbReference type="KEGG" id="abo:ABO_1178"/>
<dbReference type="InterPro" id="IPR054635">
    <property type="entry name" value="PA1571-like"/>
</dbReference>
<accession>Q0VQC2</accession>
<dbReference type="EMBL" id="AM286690">
    <property type="protein sequence ID" value="CAL16626.1"/>
    <property type="molecule type" value="Genomic_DNA"/>
</dbReference>
<dbReference type="AlphaFoldDB" id="Q0VQC2"/>
<reference evidence="1 2" key="1">
    <citation type="journal article" date="2006" name="Nat. Biotechnol.">
        <title>Genome sequence of the ubiquitous hydrocarbon-degrading marine bacterium Alcanivorax borkumensis.</title>
        <authorList>
            <person name="Schneiker S."/>
            <person name="Martins dos Santos V.A.P."/>
            <person name="Bartels D."/>
            <person name="Bekel T."/>
            <person name="Brecht M."/>
            <person name="Buhrmester J."/>
            <person name="Chernikova T.N."/>
            <person name="Denaro R."/>
            <person name="Ferrer M."/>
            <person name="Gertler C."/>
            <person name="Goesmann A."/>
            <person name="Golyshina O.V."/>
            <person name="Kaminski F."/>
            <person name="Khachane A.N."/>
            <person name="Lang S."/>
            <person name="Linke B."/>
            <person name="McHardy A.C."/>
            <person name="Meyer F."/>
            <person name="Nechitaylo T."/>
            <person name="Puehler A."/>
            <person name="Regenhardt D."/>
            <person name="Rupp O."/>
            <person name="Sabirova J.S."/>
            <person name="Selbitschka W."/>
            <person name="Yakimov M.M."/>
            <person name="Timmis K.N."/>
            <person name="Vorhoelter F.-J."/>
            <person name="Weidner S."/>
            <person name="Kaiser O."/>
            <person name="Golyshin P.N."/>
        </authorList>
    </citation>
    <scope>NUCLEOTIDE SEQUENCE [LARGE SCALE GENOMIC DNA]</scope>
    <source>
        <strain evidence="2">ATCC 700651 / DSM 11573 / NCIMB 13689 / SK2</strain>
    </source>
</reference>
<sequence>MNLNNTTSPSPFHGAAIIDEQGREIPITEEMIQRACEHLENHWQYPTAQFNRAQKDG</sequence>
<protein>
    <submittedName>
        <fullName evidence="1">Uncharacterized protein</fullName>
    </submittedName>
</protein>
<gene>
    <name evidence="1" type="ordered locus">ABO_1178</name>
</gene>
<name>Q0VQC2_ALCBS</name>
<dbReference type="NCBIfam" id="NF045613">
    <property type="entry name" value="PA1571_fam"/>
    <property type="match status" value="1"/>
</dbReference>